<dbReference type="InterPro" id="IPR016161">
    <property type="entry name" value="Ald_DH/histidinol_DH"/>
</dbReference>
<dbReference type="AlphaFoldDB" id="A0A0L6ZC46"/>
<dbReference type="GO" id="GO:0008218">
    <property type="term" value="P:bioluminescence"/>
    <property type="evidence" value="ECO:0007669"/>
    <property type="project" value="InterPro"/>
</dbReference>
<dbReference type="Pfam" id="PF05893">
    <property type="entry name" value="LuxC"/>
    <property type="match status" value="1"/>
</dbReference>
<proteinExistence type="predicted"/>
<dbReference type="InterPro" id="IPR008670">
    <property type="entry name" value="CoA_reduct_LuxC"/>
</dbReference>
<dbReference type="GO" id="GO:0003995">
    <property type="term" value="F:acyl-CoA dehydrogenase activity"/>
    <property type="evidence" value="ECO:0007669"/>
    <property type="project" value="InterPro"/>
</dbReference>
<dbReference type="RefSeq" id="WP_052220763.1">
    <property type="nucleotide sequence ID" value="NZ_LHUR01000015.1"/>
</dbReference>
<dbReference type="CDD" id="cd07080">
    <property type="entry name" value="ALDH_Acyl-CoA-Red_LuxC"/>
    <property type="match status" value="1"/>
</dbReference>
<name>A0A0L6ZC46_9CLOT</name>
<gene>
    <name evidence="2" type="ORF">CLHOM_11820</name>
</gene>
<dbReference type="EMBL" id="LHUR01000015">
    <property type="protein sequence ID" value="KOA20363.1"/>
    <property type="molecule type" value="Genomic_DNA"/>
</dbReference>
<protein>
    <submittedName>
        <fullName evidence="2">Acyl-CoA reductase (LuxC)</fullName>
    </submittedName>
</protein>
<evidence type="ECO:0000313" key="3">
    <source>
        <dbReference type="Proteomes" id="UP000037043"/>
    </source>
</evidence>
<keyword evidence="1" id="KW-0521">NADP</keyword>
<dbReference type="STRING" id="36844.SAMN04488501_11517"/>
<sequence length="431" mass="49198">MIKCFELNSQFYKDGIEFENFSEIKNHLKHANEELHKFPVEAILLIINEFSKKIALNKEILRAEGVPFLCFYFKKVNMEKQVTLNLGDMKYLDNFLEVEKGKFMKAQGRGIVCHWTAGNVPTLGIYSVIESLLCKNANILRVPENSITIVYELLKLLDDIAIELEGITYSSKVLLRNIVLIYFNSENHKLNSKMSLAADARVIWGGKEAVDSISLLPKKTTCKDLVFGPKYSFAVFHKSAIKSLYFEKYLEKLVMDIITFNQMACSSPQVVFIEKTNLSINEIGETLSKVFEKVLKRYKSFTIEEAIAAKIINKRGEYLLSLDKMIYKSKGLEYTILINSEKCLEEPIFGRTIFLKEVDNILEAVALVTNKVQTIGIASEDVEKTIKFAEKVTAHGVDRVTNIGHMNYYDSPWDGSLIISELVRWCSLNIK</sequence>
<dbReference type="Proteomes" id="UP000037043">
    <property type="component" value="Unassembled WGS sequence"/>
</dbReference>
<comment type="caution">
    <text evidence="2">The sequence shown here is derived from an EMBL/GenBank/DDBJ whole genome shotgun (WGS) entry which is preliminary data.</text>
</comment>
<reference evidence="3" key="1">
    <citation type="submission" date="2015-08" db="EMBL/GenBank/DDBJ databases">
        <title>Genome sequence of the strict anaerobe Clostridium homopropionicum LuHBu1 (DSM 5847T).</title>
        <authorList>
            <person name="Poehlein A."/>
            <person name="Beck M."/>
            <person name="Schiel-Bengelsdorf B."/>
            <person name="Bengelsdorf F.R."/>
            <person name="Daniel R."/>
            <person name="Duerre P."/>
        </authorList>
    </citation>
    <scope>NUCLEOTIDE SEQUENCE [LARGE SCALE GENOMIC DNA]</scope>
    <source>
        <strain evidence="3">DSM 5847</strain>
    </source>
</reference>
<dbReference type="PATRIC" id="fig|1121318.3.peg.1192"/>
<accession>A0A0L6ZC46</accession>
<evidence type="ECO:0000313" key="2">
    <source>
        <dbReference type="EMBL" id="KOA20363.1"/>
    </source>
</evidence>
<organism evidence="2 3">
    <name type="scientific">Clostridium homopropionicum DSM 5847</name>
    <dbReference type="NCBI Taxonomy" id="1121318"/>
    <lineage>
        <taxon>Bacteria</taxon>
        <taxon>Bacillati</taxon>
        <taxon>Bacillota</taxon>
        <taxon>Clostridia</taxon>
        <taxon>Eubacteriales</taxon>
        <taxon>Clostridiaceae</taxon>
        <taxon>Clostridium</taxon>
    </lineage>
</organism>
<dbReference type="SUPFAM" id="SSF53720">
    <property type="entry name" value="ALDH-like"/>
    <property type="match status" value="1"/>
</dbReference>
<keyword evidence="3" id="KW-1185">Reference proteome</keyword>
<evidence type="ECO:0000256" key="1">
    <source>
        <dbReference type="ARBA" id="ARBA00022857"/>
    </source>
</evidence>